<dbReference type="EMBL" id="BMGK01000002">
    <property type="protein sequence ID" value="GGD85410.1"/>
    <property type="molecule type" value="Genomic_DNA"/>
</dbReference>
<proteinExistence type="predicted"/>
<protein>
    <submittedName>
        <fullName evidence="2">Glycosyl transferase</fullName>
    </submittedName>
</protein>
<organism evidence="2 3">
    <name type="scientific">Planktosalinus lacus</name>
    <dbReference type="NCBI Taxonomy" id="1526573"/>
    <lineage>
        <taxon>Bacteria</taxon>
        <taxon>Pseudomonadati</taxon>
        <taxon>Bacteroidota</taxon>
        <taxon>Flavobacteriia</taxon>
        <taxon>Flavobacteriales</taxon>
        <taxon>Flavobacteriaceae</taxon>
        <taxon>Planktosalinus</taxon>
    </lineage>
</organism>
<dbReference type="SUPFAM" id="SSF53448">
    <property type="entry name" value="Nucleotide-diphospho-sugar transferases"/>
    <property type="match status" value="1"/>
</dbReference>
<keyword evidence="3" id="KW-1185">Reference proteome</keyword>
<dbReference type="GO" id="GO:0016740">
    <property type="term" value="F:transferase activity"/>
    <property type="evidence" value="ECO:0007669"/>
    <property type="project" value="UniProtKB-KW"/>
</dbReference>
<dbReference type="Pfam" id="PF00535">
    <property type="entry name" value="Glycos_transf_2"/>
    <property type="match status" value="1"/>
</dbReference>
<gene>
    <name evidence="2" type="ORF">GCM10011312_06810</name>
</gene>
<dbReference type="InterPro" id="IPR029044">
    <property type="entry name" value="Nucleotide-diphossugar_trans"/>
</dbReference>
<evidence type="ECO:0000259" key="1">
    <source>
        <dbReference type="Pfam" id="PF00535"/>
    </source>
</evidence>
<reference evidence="2" key="1">
    <citation type="journal article" date="2014" name="Int. J. Syst. Evol. Microbiol.">
        <title>Complete genome sequence of Corynebacterium casei LMG S-19264T (=DSM 44701T), isolated from a smear-ripened cheese.</title>
        <authorList>
            <consortium name="US DOE Joint Genome Institute (JGI-PGF)"/>
            <person name="Walter F."/>
            <person name="Albersmeier A."/>
            <person name="Kalinowski J."/>
            <person name="Ruckert C."/>
        </authorList>
    </citation>
    <scope>NUCLEOTIDE SEQUENCE</scope>
    <source>
        <strain evidence="2">CGMCC 1.12924</strain>
    </source>
</reference>
<keyword evidence="2" id="KW-0808">Transferase</keyword>
<reference evidence="2" key="2">
    <citation type="submission" date="2020-09" db="EMBL/GenBank/DDBJ databases">
        <authorList>
            <person name="Sun Q."/>
            <person name="Zhou Y."/>
        </authorList>
    </citation>
    <scope>NUCLEOTIDE SEQUENCE</scope>
    <source>
        <strain evidence="2">CGMCC 1.12924</strain>
    </source>
</reference>
<sequence>MKFSVVIPLYNKENFIAQTLNSVLAQSFTDFEVLVINDCSTDGSEQVVNTFEDSRIRLLRHTNNSGLSASRNTGIKNARANYVAFLDADDLWKPDFLKSINFLIENYPEASLFATKYELKLDQNNTTEFHFDFENFTTHGIVSNFFKTNLNQSIFYPSCLCVRKDVFETVGHYNETVNYSEDIDFNIRAFARFKLAYFNKALVTYLMVSENQITQKGLLGKKIPDYDFYEEKFKDRKDIKKYLDFQRYIKAKLFKLAGDTNQYKSLISKIDPSNLNIKQKILLHLPVFVLKWIGKSKQLLLKKGINLNSYSD</sequence>
<dbReference type="InterPro" id="IPR001173">
    <property type="entry name" value="Glyco_trans_2-like"/>
</dbReference>
<dbReference type="InterPro" id="IPR050834">
    <property type="entry name" value="Glycosyltransf_2"/>
</dbReference>
<feature type="domain" description="Glycosyltransferase 2-like" evidence="1">
    <location>
        <begin position="4"/>
        <end position="170"/>
    </location>
</feature>
<dbReference type="Gene3D" id="3.90.550.10">
    <property type="entry name" value="Spore Coat Polysaccharide Biosynthesis Protein SpsA, Chain A"/>
    <property type="match status" value="1"/>
</dbReference>
<evidence type="ECO:0000313" key="2">
    <source>
        <dbReference type="EMBL" id="GGD85410.1"/>
    </source>
</evidence>
<dbReference type="Proteomes" id="UP000652231">
    <property type="component" value="Unassembled WGS sequence"/>
</dbReference>
<dbReference type="AlphaFoldDB" id="A0A8J2V909"/>
<evidence type="ECO:0000313" key="3">
    <source>
        <dbReference type="Proteomes" id="UP000652231"/>
    </source>
</evidence>
<dbReference type="CDD" id="cd00761">
    <property type="entry name" value="Glyco_tranf_GTA_type"/>
    <property type="match status" value="1"/>
</dbReference>
<accession>A0A8J2V909</accession>
<dbReference type="RefSeq" id="WP_188439488.1">
    <property type="nucleotide sequence ID" value="NZ_BMGK01000002.1"/>
</dbReference>
<comment type="caution">
    <text evidence="2">The sequence shown here is derived from an EMBL/GenBank/DDBJ whole genome shotgun (WGS) entry which is preliminary data.</text>
</comment>
<name>A0A8J2V909_9FLAO</name>
<dbReference type="PANTHER" id="PTHR43685:SF2">
    <property type="entry name" value="GLYCOSYLTRANSFERASE 2-LIKE DOMAIN-CONTAINING PROTEIN"/>
    <property type="match status" value="1"/>
</dbReference>
<dbReference type="PANTHER" id="PTHR43685">
    <property type="entry name" value="GLYCOSYLTRANSFERASE"/>
    <property type="match status" value="1"/>
</dbReference>